<dbReference type="GO" id="GO:0006164">
    <property type="term" value="P:purine nucleotide biosynthetic process"/>
    <property type="evidence" value="ECO:0007669"/>
    <property type="project" value="UniProtKB-KW"/>
</dbReference>
<keyword evidence="7 12" id="KW-0521">NADP</keyword>
<comment type="pathway">
    <text evidence="1 12">One-carbon metabolism; tetrahydrofolate interconversion.</text>
</comment>
<evidence type="ECO:0000256" key="11">
    <source>
        <dbReference type="ARBA" id="ARBA00023268"/>
    </source>
</evidence>
<evidence type="ECO:0000256" key="9">
    <source>
        <dbReference type="ARBA" id="ARBA00023102"/>
    </source>
</evidence>
<dbReference type="GO" id="GO:0035999">
    <property type="term" value="P:tetrahydrofolate interconversion"/>
    <property type="evidence" value="ECO:0007669"/>
    <property type="project" value="UniProtKB-UniRule"/>
</dbReference>
<dbReference type="InterPro" id="IPR036291">
    <property type="entry name" value="NAD(P)-bd_dom_sf"/>
</dbReference>
<dbReference type="AlphaFoldDB" id="A0AAD1ESV1"/>
<keyword evidence="11 12" id="KW-0511">Multifunctional enzyme</keyword>
<evidence type="ECO:0000256" key="4">
    <source>
        <dbReference type="ARBA" id="ARBA00022605"/>
    </source>
</evidence>
<dbReference type="SUPFAM" id="SSF51735">
    <property type="entry name" value="NAD(P)-binding Rossmann-fold domains"/>
    <property type="match status" value="1"/>
</dbReference>
<keyword evidence="6 12" id="KW-0378">Hydrolase</keyword>
<sequence>MLYQTMLIKWGVVFVATRLDGKVVSKRILSELQQTVTGLAQQGVTPTLAVILVGSDPASQVYVRNKQRRAEEIGVRPLMFKLPEETSQKTLLAKVAELNQDPDVDGILVQLPLPKQLDERVVINAIDPDKDVDGFSPVSVGRLWTNEPTVVASTPYGIMALLDAYQIDVTGKRVVIVGRSNIVGRPLAGLMVNHDATVTIAHSKTRDLKALTREADILVVAIGVPHFIGADAVKPGATVIDVGISRGADGKLHGDVDADAVEPVAGALTPVPGGVGPMTIASLMAQTVELAKRRLHG</sequence>
<dbReference type="PRINTS" id="PR00085">
    <property type="entry name" value="THFDHDRGNASE"/>
</dbReference>
<name>A0AAD1ESV1_LACCA</name>
<dbReference type="PROSITE" id="PS00767">
    <property type="entry name" value="THF_DHG_CYH_2"/>
    <property type="match status" value="1"/>
</dbReference>
<dbReference type="InterPro" id="IPR046346">
    <property type="entry name" value="Aminoacid_DH-like_N_sf"/>
</dbReference>
<keyword evidence="10 12" id="KW-0486">Methionine biosynthesis</keyword>
<dbReference type="InterPro" id="IPR020631">
    <property type="entry name" value="THF_DH/CycHdrlase_NAD-bd_dom"/>
</dbReference>
<gene>
    <name evidence="12" type="primary">folD</name>
    <name evidence="15" type="ORF">LBCZ_1491</name>
</gene>
<dbReference type="GO" id="GO:0000105">
    <property type="term" value="P:L-histidine biosynthetic process"/>
    <property type="evidence" value="ECO:0007669"/>
    <property type="project" value="UniProtKB-KW"/>
</dbReference>
<dbReference type="EC" id="3.5.4.9" evidence="12"/>
<keyword evidence="4 12" id="KW-0028">Amino-acid biosynthesis</keyword>
<dbReference type="Pfam" id="PF02882">
    <property type="entry name" value="THF_DHG_CYH_C"/>
    <property type="match status" value="1"/>
</dbReference>
<evidence type="ECO:0000256" key="8">
    <source>
        <dbReference type="ARBA" id="ARBA00023002"/>
    </source>
</evidence>
<dbReference type="EMBL" id="AP012544">
    <property type="protein sequence ID" value="BAN74659.1"/>
    <property type="molecule type" value="Genomic_DNA"/>
</dbReference>
<dbReference type="SUPFAM" id="SSF53223">
    <property type="entry name" value="Aminoacid dehydrogenase-like, N-terminal domain"/>
    <property type="match status" value="1"/>
</dbReference>
<accession>A0AAD1ESV1</accession>
<evidence type="ECO:0000313" key="15">
    <source>
        <dbReference type="EMBL" id="BAN74659.1"/>
    </source>
</evidence>
<evidence type="ECO:0000256" key="6">
    <source>
        <dbReference type="ARBA" id="ARBA00022801"/>
    </source>
</evidence>
<dbReference type="InterPro" id="IPR000672">
    <property type="entry name" value="THF_DH/CycHdrlase"/>
</dbReference>
<evidence type="ECO:0000259" key="13">
    <source>
        <dbReference type="Pfam" id="PF00763"/>
    </source>
</evidence>
<comment type="subunit">
    <text evidence="2 12">Homodimer.</text>
</comment>
<keyword evidence="9 12" id="KW-0368">Histidine biosynthesis</keyword>
<comment type="similarity">
    <text evidence="12">Belongs to the tetrahydrofolate dehydrogenase/cyclohydrolase family.</text>
</comment>
<feature type="domain" description="Tetrahydrofolate dehydrogenase/cyclohydrolase catalytic" evidence="13">
    <location>
        <begin position="19"/>
        <end position="133"/>
    </location>
</feature>
<evidence type="ECO:0000256" key="3">
    <source>
        <dbReference type="ARBA" id="ARBA00022563"/>
    </source>
</evidence>
<dbReference type="FunFam" id="3.40.50.720:FF:000094">
    <property type="entry name" value="Bifunctional protein FolD"/>
    <property type="match status" value="1"/>
</dbReference>
<evidence type="ECO:0000256" key="1">
    <source>
        <dbReference type="ARBA" id="ARBA00004777"/>
    </source>
</evidence>
<comment type="catalytic activity">
    <reaction evidence="12">
        <text>(6R)-5,10-methylene-5,6,7,8-tetrahydrofolate + NADP(+) = (6R)-5,10-methenyltetrahydrofolate + NADPH</text>
        <dbReference type="Rhea" id="RHEA:22812"/>
        <dbReference type="ChEBI" id="CHEBI:15636"/>
        <dbReference type="ChEBI" id="CHEBI:57455"/>
        <dbReference type="ChEBI" id="CHEBI:57783"/>
        <dbReference type="ChEBI" id="CHEBI:58349"/>
        <dbReference type="EC" id="1.5.1.5"/>
    </reaction>
</comment>
<dbReference type="Gene3D" id="3.40.50.10860">
    <property type="entry name" value="Leucine Dehydrogenase, chain A, domain 1"/>
    <property type="match status" value="1"/>
</dbReference>
<organism evidence="15 16">
    <name type="scientific">Lacticaseibacillus casei DSM 20011 = JCM 1134 = ATCC 393</name>
    <dbReference type="NCBI Taxonomy" id="1423732"/>
    <lineage>
        <taxon>Bacteria</taxon>
        <taxon>Bacillati</taxon>
        <taxon>Bacillota</taxon>
        <taxon>Bacilli</taxon>
        <taxon>Lactobacillales</taxon>
        <taxon>Lactobacillaceae</taxon>
        <taxon>Lacticaseibacillus</taxon>
    </lineage>
</organism>
<dbReference type="GO" id="GO:0005829">
    <property type="term" value="C:cytosol"/>
    <property type="evidence" value="ECO:0007669"/>
    <property type="project" value="TreeGrafter"/>
</dbReference>
<dbReference type="GO" id="GO:0004488">
    <property type="term" value="F:methylenetetrahydrofolate dehydrogenase (NADP+) activity"/>
    <property type="evidence" value="ECO:0007669"/>
    <property type="project" value="UniProtKB-UniRule"/>
</dbReference>
<evidence type="ECO:0000256" key="5">
    <source>
        <dbReference type="ARBA" id="ARBA00022755"/>
    </source>
</evidence>
<comment type="caution">
    <text evidence="12">Lacks conserved residue(s) required for the propagation of feature annotation.</text>
</comment>
<dbReference type="Gene3D" id="3.40.50.720">
    <property type="entry name" value="NAD(P)-binding Rossmann-like Domain"/>
    <property type="match status" value="1"/>
</dbReference>
<dbReference type="GO" id="GO:0004477">
    <property type="term" value="F:methenyltetrahydrofolate cyclohydrolase activity"/>
    <property type="evidence" value="ECO:0007669"/>
    <property type="project" value="UniProtKB-UniRule"/>
</dbReference>
<comment type="catalytic activity">
    <reaction evidence="12">
        <text>(6R)-5,10-methenyltetrahydrofolate + H2O = (6R)-10-formyltetrahydrofolate + H(+)</text>
        <dbReference type="Rhea" id="RHEA:23700"/>
        <dbReference type="ChEBI" id="CHEBI:15377"/>
        <dbReference type="ChEBI" id="CHEBI:15378"/>
        <dbReference type="ChEBI" id="CHEBI:57455"/>
        <dbReference type="ChEBI" id="CHEBI:195366"/>
        <dbReference type="EC" id="3.5.4.9"/>
    </reaction>
</comment>
<keyword evidence="3 12" id="KW-0554">One-carbon metabolism</keyword>
<evidence type="ECO:0000259" key="14">
    <source>
        <dbReference type="Pfam" id="PF02882"/>
    </source>
</evidence>
<evidence type="ECO:0000256" key="10">
    <source>
        <dbReference type="ARBA" id="ARBA00023167"/>
    </source>
</evidence>
<dbReference type="InterPro" id="IPR020867">
    <property type="entry name" value="THF_DH/CycHdrlase_CS"/>
</dbReference>
<dbReference type="CDD" id="cd01080">
    <property type="entry name" value="NAD_bind_m-THF_DH_Cyclohyd"/>
    <property type="match status" value="1"/>
</dbReference>
<keyword evidence="8 12" id="KW-0560">Oxidoreductase</keyword>
<dbReference type="PANTHER" id="PTHR48099:SF5">
    <property type="entry name" value="C-1-TETRAHYDROFOLATE SYNTHASE, CYTOPLASMIC"/>
    <property type="match status" value="1"/>
</dbReference>
<feature type="binding site" evidence="12">
    <location>
        <begin position="178"/>
        <end position="180"/>
    </location>
    <ligand>
        <name>NADP(+)</name>
        <dbReference type="ChEBI" id="CHEBI:58349"/>
    </ligand>
</feature>
<comment type="function">
    <text evidence="12">Catalyzes the oxidation of 5,10-methylenetetrahydrofolate to 5,10-methenyltetrahydrofolate and then the hydrolysis of 5,10-methenyltetrahydrofolate to 10-formyltetrahydrofolate.</text>
</comment>
<feature type="binding site" evidence="12">
    <location>
        <position position="244"/>
    </location>
    <ligand>
        <name>NADP(+)</name>
        <dbReference type="ChEBI" id="CHEBI:58349"/>
    </ligand>
</feature>
<dbReference type="Proteomes" id="UP000015560">
    <property type="component" value="Chromosome"/>
</dbReference>
<evidence type="ECO:0000256" key="12">
    <source>
        <dbReference type="HAMAP-Rule" id="MF_01576"/>
    </source>
</evidence>
<dbReference type="HAMAP" id="MF_01576">
    <property type="entry name" value="THF_DHG_CYH"/>
    <property type="match status" value="1"/>
</dbReference>
<dbReference type="NCBIfam" id="NF010766">
    <property type="entry name" value="PRK14169.1"/>
    <property type="match status" value="1"/>
</dbReference>
<dbReference type="GO" id="GO:0009086">
    <property type="term" value="P:methionine biosynthetic process"/>
    <property type="evidence" value="ECO:0007669"/>
    <property type="project" value="UniProtKB-KW"/>
</dbReference>
<proteinExistence type="inferred from homology"/>
<dbReference type="FunFam" id="3.40.50.10860:FF:000005">
    <property type="entry name" value="C-1-tetrahydrofolate synthase, cytoplasmic, putative"/>
    <property type="match status" value="1"/>
</dbReference>
<dbReference type="EC" id="1.5.1.5" evidence="12"/>
<feature type="domain" description="Tetrahydrofolate dehydrogenase/cyclohydrolase NAD(P)-binding" evidence="14">
    <location>
        <begin position="153"/>
        <end position="294"/>
    </location>
</feature>
<keyword evidence="5 12" id="KW-0658">Purine biosynthesis</keyword>
<dbReference type="Pfam" id="PF00763">
    <property type="entry name" value="THF_DHG_CYH"/>
    <property type="match status" value="1"/>
</dbReference>
<evidence type="ECO:0000256" key="7">
    <source>
        <dbReference type="ARBA" id="ARBA00022857"/>
    </source>
</evidence>
<reference evidence="15 16" key="1">
    <citation type="journal article" date="2013" name="PLoS ONE">
        <title>Genomic Adaptation of the Lactobacillus casei Group.</title>
        <authorList>
            <person name="Toh H."/>
            <person name="Oshima K."/>
            <person name="Nakano A."/>
            <person name="Takahata M."/>
            <person name="Murakami M."/>
            <person name="Takaki T."/>
            <person name="Nishiyama H."/>
            <person name="Igimi S."/>
            <person name="Hattori M."/>
            <person name="Morita H."/>
        </authorList>
    </citation>
    <scope>NUCLEOTIDE SEQUENCE [LARGE SCALE GENOMIC DNA]</scope>
    <source>
        <strain evidence="15 16">ATCC 393</strain>
    </source>
</reference>
<evidence type="ECO:0000256" key="2">
    <source>
        <dbReference type="ARBA" id="ARBA00011738"/>
    </source>
</evidence>
<dbReference type="InterPro" id="IPR020630">
    <property type="entry name" value="THF_DH/CycHdrlase_cat_dom"/>
</dbReference>
<dbReference type="NCBIfam" id="NF010783">
    <property type="entry name" value="PRK14186.1"/>
    <property type="match status" value="1"/>
</dbReference>
<dbReference type="PANTHER" id="PTHR48099">
    <property type="entry name" value="C-1-TETRAHYDROFOLATE SYNTHASE, CYTOPLASMIC-RELATED"/>
    <property type="match status" value="1"/>
</dbReference>
<protein>
    <recommendedName>
        <fullName evidence="12">Bifunctional protein FolD</fullName>
    </recommendedName>
    <domain>
        <recommendedName>
            <fullName evidence="12">Methylenetetrahydrofolate dehydrogenase</fullName>
            <ecNumber evidence="12">1.5.1.5</ecNumber>
        </recommendedName>
    </domain>
    <domain>
        <recommendedName>
            <fullName evidence="12">Methenyltetrahydrofolate cyclohydrolase</fullName>
            <ecNumber evidence="12">3.5.4.9</ecNumber>
        </recommendedName>
    </domain>
</protein>
<evidence type="ECO:0000313" key="16">
    <source>
        <dbReference type="Proteomes" id="UP000015560"/>
    </source>
</evidence>